<sequence>MEKIKLSDLLNFHEYERIRPEKVEEVIKLKRKRRLRVGPLVSLIFENYETVWFQIQEMIRAEKLLREEDLRNVMEAYKDMIPDRNQLSATMFIEIPEEERRNELLPKLVGIHERVYLIVGDRHRVKGVSGPESAVDYSTGRASTVHFLRWTLTEEQVEAFAREPVRVFVDHEHYRAEAEVPPQVKEELLRDLNKEEER</sequence>
<dbReference type="AlphaFoldDB" id="A0A7C5LBJ5"/>
<protein>
    <submittedName>
        <fullName evidence="1">DUF3501 family protein</fullName>
    </submittedName>
</protein>
<organism evidence="1">
    <name type="scientific">Aquifex aeolicus</name>
    <dbReference type="NCBI Taxonomy" id="63363"/>
    <lineage>
        <taxon>Bacteria</taxon>
        <taxon>Pseudomonadati</taxon>
        <taxon>Aquificota</taxon>
        <taxon>Aquificia</taxon>
        <taxon>Aquificales</taxon>
        <taxon>Aquificaceae</taxon>
        <taxon>Aquifex</taxon>
    </lineage>
</organism>
<comment type="caution">
    <text evidence="1">The sequence shown here is derived from an EMBL/GenBank/DDBJ whole genome shotgun (WGS) entry which is preliminary data.</text>
</comment>
<dbReference type="EMBL" id="DRNB01000317">
    <property type="protein sequence ID" value="HHJ64930.1"/>
    <property type="molecule type" value="Genomic_DNA"/>
</dbReference>
<dbReference type="Proteomes" id="UP000885792">
    <property type="component" value="Unassembled WGS sequence"/>
</dbReference>
<proteinExistence type="predicted"/>
<dbReference type="InterPro" id="IPR021890">
    <property type="entry name" value="DUF3501"/>
</dbReference>
<evidence type="ECO:0000313" key="1">
    <source>
        <dbReference type="EMBL" id="HHJ64930.1"/>
    </source>
</evidence>
<gene>
    <name evidence="1" type="ORF">ENJ61_08500</name>
</gene>
<reference evidence="1" key="1">
    <citation type="journal article" date="2020" name="mSystems">
        <title>Genome- and Community-Level Interaction Insights into Carbon Utilization and Element Cycling Functions of Hydrothermarchaeota in Hydrothermal Sediment.</title>
        <authorList>
            <person name="Zhou Z."/>
            <person name="Liu Y."/>
            <person name="Xu W."/>
            <person name="Pan J."/>
            <person name="Luo Z.H."/>
            <person name="Li M."/>
        </authorList>
    </citation>
    <scope>NUCLEOTIDE SEQUENCE [LARGE SCALE GENOMIC DNA]</scope>
    <source>
        <strain evidence="1">HyVt-501</strain>
    </source>
</reference>
<accession>A0A7C5LBJ5</accession>
<name>A0A7C5LBJ5_AQUAO</name>
<dbReference type="Pfam" id="PF12007">
    <property type="entry name" value="DUF3501"/>
    <property type="match status" value="1"/>
</dbReference>